<dbReference type="EMBL" id="CAJVPY010000299">
    <property type="protein sequence ID" value="CAG8463912.1"/>
    <property type="molecule type" value="Genomic_DNA"/>
</dbReference>
<dbReference type="GO" id="GO:0006218">
    <property type="term" value="P:uridine catabolic process"/>
    <property type="evidence" value="ECO:0007669"/>
    <property type="project" value="TreeGrafter"/>
</dbReference>
<protein>
    <submittedName>
        <fullName evidence="2">16838_t:CDS:1</fullName>
    </submittedName>
</protein>
<dbReference type="PANTHER" id="PTHR43691:SF14">
    <property type="entry name" value="URIDINE PHOSPHORYLASE"/>
    <property type="match status" value="1"/>
</dbReference>
<organism evidence="2 3">
    <name type="scientific">Dentiscutata erythropus</name>
    <dbReference type="NCBI Taxonomy" id="1348616"/>
    <lineage>
        <taxon>Eukaryota</taxon>
        <taxon>Fungi</taxon>
        <taxon>Fungi incertae sedis</taxon>
        <taxon>Mucoromycota</taxon>
        <taxon>Glomeromycotina</taxon>
        <taxon>Glomeromycetes</taxon>
        <taxon>Diversisporales</taxon>
        <taxon>Gigasporaceae</taxon>
        <taxon>Dentiscutata</taxon>
    </lineage>
</organism>
<dbReference type="GO" id="GO:0005829">
    <property type="term" value="C:cytosol"/>
    <property type="evidence" value="ECO:0007669"/>
    <property type="project" value="TreeGrafter"/>
</dbReference>
<comment type="caution">
    <text evidence="2">The sequence shown here is derived from an EMBL/GenBank/DDBJ whole genome shotgun (WGS) entry which is preliminary data.</text>
</comment>
<dbReference type="SUPFAM" id="SSF53167">
    <property type="entry name" value="Purine and uridine phosphorylases"/>
    <property type="match status" value="1"/>
</dbReference>
<proteinExistence type="predicted"/>
<dbReference type="Proteomes" id="UP000789405">
    <property type="component" value="Unassembled WGS sequence"/>
</dbReference>
<dbReference type="Gene3D" id="3.40.50.1580">
    <property type="entry name" value="Nucleoside phosphorylase domain"/>
    <property type="match status" value="1"/>
</dbReference>
<dbReference type="AlphaFoldDB" id="A0A9N8VXP5"/>
<evidence type="ECO:0000259" key="1">
    <source>
        <dbReference type="Pfam" id="PF01048"/>
    </source>
</evidence>
<dbReference type="CDD" id="cd17769">
    <property type="entry name" value="NP_TgUP-like"/>
    <property type="match status" value="1"/>
</dbReference>
<evidence type="ECO:0000313" key="3">
    <source>
        <dbReference type="Proteomes" id="UP000789405"/>
    </source>
</evidence>
<name>A0A9N8VXP5_9GLOM</name>
<dbReference type="GO" id="GO:0004850">
    <property type="term" value="F:uridine phosphorylase activity"/>
    <property type="evidence" value="ECO:0007669"/>
    <property type="project" value="TreeGrafter"/>
</dbReference>
<reference evidence="2" key="1">
    <citation type="submission" date="2021-06" db="EMBL/GenBank/DDBJ databases">
        <authorList>
            <person name="Kallberg Y."/>
            <person name="Tangrot J."/>
            <person name="Rosling A."/>
        </authorList>
    </citation>
    <scope>NUCLEOTIDE SEQUENCE</scope>
    <source>
        <strain evidence="2">MA453B</strain>
    </source>
</reference>
<dbReference type="InterPro" id="IPR035994">
    <property type="entry name" value="Nucleoside_phosphorylase_sf"/>
</dbReference>
<feature type="domain" description="Nucleoside phosphorylase" evidence="1">
    <location>
        <begin position="31"/>
        <end position="244"/>
    </location>
</feature>
<accession>A0A9N8VXP5</accession>
<dbReference type="PANTHER" id="PTHR43691">
    <property type="entry name" value="URIDINE PHOSPHORYLASE"/>
    <property type="match status" value="1"/>
</dbReference>
<sequence>MKEKFFNANFPKSADGRVFHVGIKRGEIANRIITVGDLNRAKLFLRLLDSDTPIFQRESHRGFITITGKYKGVPISIVGIGMGLSMMDFFVRETRAVIDGTMIIIRLGTCGSIGNANSGDVVISEGSFAVTRNYNYPIFENKKIIQDYETKTKEQPYNISKVFYGDKEICSLIRKQLIISGIPGSQIVQGLNATSDSFYSSQGRYDENFEDYNKGLIESIRTKYPEAESFEMETFMLYYLAKCSTDAPYRKVSNELKKEGKQKTKISNDTLTTQKGFNSRNSIRAAAIMIVILNRNKNEMIDPDKVNYLERTVGEAVLKGLLEIELDEEHIGDDCVWNLKV</sequence>
<dbReference type="InterPro" id="IPR000845">
    <property type="entry name" value="Nucleoside_phosphorylase_d"/>
</dbReference>
<keyword evidence="3" id="KW-1185">Reference proteome</keyword>
<dbReference type="OrthoDB" id="416752at2759"/>
<gene>
    <name evidence="2" type="ORF">DERYTH_LOCUS1139</name>
</gene>
<evidence type="ECO:0000313" key="2">
    <source>
        <dbReference type="EMBL" id="CAG8463912.1"/>
    </source>
</evidence>
<dbReference type="Pfam" id="PF01048">
    <property type="entry name" value="PNP_UDP_1"/>
    <property type="match status" value="1"/>
</dbReference>